<sequence length="213" mass="25000">MASTRRSNTERRRAREECREKLSEHIRQRLGIRIGPAEVRLKPCIKDPYAWRVLQGKEEFFSQIFATNLSSHSTSTYRILCREVGKSFEAVHSDPEFPTPDTITSLSFPEPSFRTTIDKLKEENSKLFQEINHPRTNHNAELKRRELLEVENRQLHIIKQQLQSQMQNYSDAVDYLRNIMSRYILGLDKVLPMLEDLRKQVALEEAPGINVHR</sequence>
<evidence type="ECO:0000313" key="2">
    <source>
        <dbReference type="Proteomes" id="UP001172101"/>
    </source>
</evidence>
<evidence type="ECO:0000313" key="1">
    <source>
        <dbReference type="EMBL" id="KAK0723475.1"/>
    </source>
</evidence>
<gene>
    <name evidence="1" type="ORF">B0T26DRAFT_642395</name>
</gene>
<comment type="caution">
    <text evidence="1">The sequence shown here is derived from an EMBL/GenBank/DDBJ whole genome shotgun (WGS) entry which is preliminary data.</text>
</comment>
<name>A0AA40AWV1_9PEZI</name>
<dbReference type="AlphaFoldDB" id="A0AA40AWV1"/>
<dbReference type="GeneID" id="85320707"/>
<proteinExistence type="predicted"/>
<accession>A0AA40AWV1</accession>
<dbReference type="Proteomes" id="UP001172101">
    <property type="component" value="Unassembled WGS sequence"/>
</dbReference>
<dbReference type="EMBL" id="JAUIRO010000003">
    <property type="protein sequence ID" value="KAK0723475.1"/>
    <property type="molecule type" value="Genomic_DNA"/>
</dbReference>
<protein>
    <submittedName>
        <fullName evidence="1">Uncharacterized protein</fullName>
    </submittedName>
</protein>
<keyword evidence="2" id="KW-1185">Reference proteome</keyword>
<organism evidence="1 2">
    <name type="scientific">Lasiosphaeria miniovina</name>
    <dbReference type="NCBI Taxonomy" id="1954250"/>
    <lineage>
        <taxon>Eukaryota</taxon>
        <taxon>Fungi</taxon>
        <taxon>Dikarya</taxon>
        <taxon>Ascomycota</taxon>
        <taxon>Pezizomycotina</taxon>
        <taxon>Sordariomycetes</taxon>
        <taxon>Sordariomycetidae</taxon>
        <taxon>Sordariales</taxon>
        <taxon>Lasiosphaeriaceae</taxon>
        <taxon>Lasiosphaeria</taxon>
    </lineage>
</organism>
<dbReference type="RefSeq" id="XP_060299399.1">
    <property type="nucleotide sequence ID" value="XM_060437437.1"/>
</dbReference>
<reference evidence="1" key="1">
    <citation type="submission" date="2023-06" db="EMBL/GenBank/DDBJ databases">
        <title>Genome-scale phylogeny and comparative genomics of the fungal order Sordariales.</title>
        <authorList>
            <consortium name="Lawrence Berkeley National Laboratory"/>
            <person name="Hensen N."/>
            <person name="Bonometti L."/>
            <person name="Westerberg I."/>
            <person name="Brannstrom I.O."/>
            <person name="Guillou S."/>
            <person name="Cros-Aarteil S."/>
            <person name="Calhoun S."/>
            <person name="Haridas S."/>
            <person name="Kuo A."/>
            <person name="Mondo S."/>
            <person name="Pangilinan J."/>
            <person name="Riley R."/>
            <person name="LaButti K."/>
            <person name="Andreopoulos B."/>
            <person name="Lipzen A."/>
            <person name="Chen C."/>
            <person name="Yanf M."/>
            <person name="Daum C."/>
            <person name="Ng V."/>
            <person name="Clum A."/>
            <person name="Steindorff A."/>
            <person name="Ohm R."/>
            <person name="Martin F."/>
            <person name="Silar P."/>
            <person name="Natvig D."/>
            <person name="Lalanne C."/>
            <person name="Gautier V."/>
            <person name="Ament-velasquez S.L."/>
            <person name="Kruys A."/>
            <person name="Hutchinson M.I."/>
            <person name="Powell A.J."/>
            <person name="Barry K."/>
            <person name="Miller A.N."/>
            <person name="Grigoriev I.V."/>
            <person name="Debuchy R."/>
            <person name="Gladieux P."/>
            <person name="Thoren M.H."/>
            <person name="Johannesson H."/>
        </authorList>
    </citation>
    <scope>NUCLEOTIDE SEQUENCE</scope>
    <source>
        <strain evidence="1">SMH2392-1A</strain>
    </source>
</reference>